<reference evidence="1" key="2">
    <citation type="submission" date="2020-09" db="EMBL/GenBank/DDBJ databases">
        <authorList>
            <person name="Sun Q."/>
            <person name="Ohkuma M."/>
        </authorList>
    </citation>
    <scope>NUCLEOTIDE SEQUENCE</scope>
    <source>
        <strain evidence="1">JCM 17251</strain>
    </source>
</reference>
<organism evidence="1 2">
    <name type="scientific">Oceanobacillus indicireducens</name>
    <dbReference type="NCBI Taxonomy" id="1004261"/>
    <lineage>
        <taxon>Bacteria</taxon>
        <taxon>Bacillati</taxon>
        <taxon>Bacillota</taxon>
        <taxon>Bacilli</taxon>
        <taxon>Bacillales</taxon>
        <taxon>Bacillaceae</taxon>
        <taxon>Oceanobacillus</taxon>
    </lineage>
</organism>
<dbReference type="EMBL" id="BMOS01000004">
    <property type="protein sequence ID" value="GGN52244.1"/>
    <property type="molecule type" value="Genomic_DNA"/>
</dbReference>
<evidence type="ECO:0000313" key="2">
    <source>
        <dbReference type="Proteomes" id="UP000624041"/>
    </source>
</evidence>
<sequence length="77" mass="8317">MKFDAVSSSGVVTTFQPARPPEILSNDENCRAILNGSLYVVDTVPTKPICFVTAASVANKVIGSKRFKKCGIDFSFM</sequence>
<reference evidence="1" key="1">
    <citation type="journal article" date="2014" name="Int. J. Syst. Evol. Microbiol.">
        <title>Complete genome sequence of Corynebacterium casei LMG S-19264T (=DSM 44701T), isolated from a smear-ripened cheese.</title>
        <authorList>
            <consortium name="US DOE Joint Genome Institute (JGI-PGF)"/>
            <person name="Walter F."/>
            <person name="Albersmeier A."/>
            <person name="Kalinowski J."/>
            <person name="Ruckert C."/>
        </authorList>
    </citation>
    <scope>NUCLEOTIDE SEQUENCE</scope>
    <source>
        <strain evidence="1">JCM 17251</strain>
    </source>
</reference>
<name>A0A917XU37_9BACI</name>
<dbReference type="AlphaFoldDB" id="A0A917XU37"/>
<comment type="caution">
    <text evidence="1">The sequence shown here is derived from an EMBL/GenBank/DDBJ whole genome shotgun (WGS) entry which is preliminary data.</text>
</comment>
<evidence type="ECO:0000313" key="1">
    <source>
        <dbReference type="EMBL" id="GGN52244.1"/>
    </source>
</evidence>
<keyword evidence="2" id="KW-1185">Reference proteome</keyword>
<protein>
    <submittedName>
        <fullName evidence="1">Uncharacterized protein</fullName>
    </submittedName>
</protein>
<accession>A0A917XU37</accession>
<gene>
    <name evidence="1" type="ORF">GCM10007971_07590</name>
</gene>
<proteinExistence type="predicted"/>
<dbReference type="Proteomes" id="UP000624041">
    <property type="component" value="Unassembled WGS sequence"/>
</dbReference>